<evidence type="ECO:0000313" key="2">
    <source>
        <dbReference type="Proteomes" id="UP000179106"/>
    </source>
</evidence>
<sequence length="190" mass="21108">MNIDQNPEPLGCELESILCGAAEKARVDVAPSVSPPILRSISKGEKVTIRACNGTRTIAHSGDVFEWHIDPGFKELNKAGAKTPPAETEVYEMVRNATFTEIFGSLSANLDRLVLTQDQVVAFVKEYRYLLRDERIATFFLLKDGDQFFVAEVHDLGEAGLGVHLLAFEYDGVCLADRRMRVVVPQLKQL</sequence>
<protein>
    <submittedName>
        <fullName evidence="1">Uncharacterized protein</fullName>
    </submittedName>
</protein>
<dbReference type="Proteomes" id="UP000179106">
    <property type="component" value="Unassembled WGS sequence"/>
</dbReference>
<dbReference type="AlphaFoldDB" id="A0A1G2GW07"/>
<dbReference type="EMBL" id="MHNW01000007">
    <property type="protein sequence ID" value="OGZ54363.1"/>
    <property type="molecule type" value="Genomic_DNA"/>
</dbReference>
<organism evidence="1 2">
    <name type="scientific">Candidatus Ryanbacteria bacterium RIFCSPLOWO2_01_FULL_48_26</name>
    <dbReference type="NCBI Taxonomy" id="1802126"/>
    <lineage>
        <taxon>Bacteria</taxon>
        <taxon>Candidatus Ryaniibacteriota</taxon>
    </lineage>
</organism>
<name>A0A1G2GW07_9BACT</name>
<proteinExistence type="predicted"/>
<comment type="caution">
    <text evidence="1">The sequence shown here is derived from an EMBL/GenBank/DDBJ whole genome shotgun (WGS) entry which is preliminary data.</text>
</comment>
<evidence type="ECO:0000313" key="1">
    <source>
        <dbReference type="EMBL" id="OGZ54363.1"/>
    </source>
</evidence>
<gene>
    <name evidence="1" type="ORF">A3B25_01715</name>
</gene>
<reference evidence="1 2" key="1">
    <citation type="journal article" date="2016" name="Nat. Commun.">
        <title>Thousands of microbial genomes shed light on interconnected biogeochemical processes in an aquifer system.</title>
        <authorList>
            <person name="Anantharaman K."/>
            <person name="Brown C.T."/>
            <person name="Hug L.A."/>
            <person name="Sharon I."/>
            <person name="Castelle C.J."/>
            <person name="Probst A.J."/>
            <person name="Thomas B.C."/>
            <person name="Singh A."/>
            <person name="Wilkins M.J."/>
            <person name="Karaoz U."/>
            <person name="Brodie E.L."/>
            <person name="Williams K.H."/>
            <person name="Hubbard S.S."/>
            <person name="Banfield J.F."/>
        </authorList>
    </citation>
    <scope>NUCLEOTIDE SEQUENCE [LARGE SCALE GENOMIC DNA]</scope>
</reference>
<accession>A0A1G2GW07</accession>